<evidence type="ECO:0000256" key="1">
    <source>
        <dbReference type="SAM" id="MobiDB-lite"/>
    </source>
</evidence>
<dbReference type="PANTHER" id="PTHR34351:SF1">
    <property type="entry name" value="SLR1927 PROTEIN"/>
    <property type="match status" value="1"/>
</dbReference>
<gene>
    <name evidence="3" type="ORF">H2508_02860</name>
</gene>
<comment type="caution">
    <text evidence="3">The sequence shown here is derived from an EMBL/GenBank/DDBJ whole genome shotgun (WGS) entry which is preliminary data.</text>
</comment>
<evidence type="ECO:0000313" key="4">
    <source>
        <dbReference type="Proteomes" id="UP000539350"/>
    </source>
</evidence>
<feature type="region of interest" description="Disordered" evidence="1">
    <location>
        <begin position="328"/>
        <end position="354"/>
    </location>
</feature>
<dbReference type="Proteomes" id="UP000539350">
    <property type="component" value="Unassembled WGS sequence"/>
</dbReference>
<dbReference type="AlphaFoldDB" id="A0A7W2TUB7"/>
<dbReference type="EMBL" id="JACFXU010000013">
    <property type="protein sequence ID" value="MBA6412049.1"/>
    <property type="molecule type" value="Genomic_DNA"/>
</dbReference>
<evidence type="ECO:0000256" key="2">
    <source>
        <dbReference type="SAM" id="Phobius"/>
    </source>
</evidence>
<sequence length="354" mass="39931">MRSQPKFITRYPQVLARRFSSWLSRRIPPARSVTLNQKGIFIMPSRVGFLFFIVLLVMLLAAINYQNNMAYALTFLLATLFVIGILHTYANLSGLTIHAVQAMPAYPGQRSRFDLRLERGSDRPRFALRLCWPDSSEHLLNLQDAESVSLSLFCTVGKRGWHHPGRLLVESSYPLGLLRCWTWVDLDLRAMVYPQPIASPEPSERVPGGGATNSAALLDSDDFFGFRDYRLGDSLSQLHWKAYAKGHGLKSKQYASYAQRSLWLNWDSFAGLATEQRLSHLCFWALEFDRQQALYGLRLPGVLLAPASGERQLEKVLSALALYGQDEPSDSLSVVRPDRPKPSAKRESLGEPDC</sequence>
<evidence type="ECO:0000313" key="3">
    <source>
        <dbReference type="EMBL" id="MBA6412049.1"/>
    </source>
</evidence>
<keyword evidence="2" id="KW-0472">Membrane</keyword>
<feature type="transmembrane region" description="Helical" evidence="2">
    <location>
        <begin position="71"/>
        <end position="90"/>
    </location>
</feature>
<accession>A0A7W2TUB7</accession>
<reference evidence="3 4" key="1">
    <citation type="submission" date="2020-07" db="EMBL/GenBank/DDBJ databases">
        <title>Halieaceae bacterium, F7430, whole genome shotgun sequencing project.</title>
        <authorList>
            <person name="Jiang S."/>
            <person name="Liu Z.W."/>
            <person name="Du Z.J."/>
        </authorList>
    </citation>
    <scope>NUCLEOTIDE SEQUENCE [LARGE SCALE GENOMIC DNA]</scope>
    <source>
        <strain evidence="3 4">F7430</strain>
    </source>
</reference>
<protein>
    <submittedName>
        <fullName evidence="3">DUF58 domain-containing protein</fullName>
    </submittedName>
</protein>
<keyword evidence="4" id="KW-1185">Reference proteome</keyword>
<dbReference type="RefSeq" id="WP_182168877.1">
    <property type="nucleotide sequence ID" value="NZ_JACFXU010000013.1"/>
</dbReference>
<organism evidence="3 4">
    <name type="scientific">Sediminihaliea albiluteola</name>
    <dbReference type="NCBI Taxonomy" id="2758564"/>
    <lineage>
        <taxon>Bacteria</taxon>
        <taxon>Pseudomonadati</taxon>
        <taxon>Pseudomonadota</taxon>
        <taxon>Gammaproteobacteria</taxon>
        <taxon>Cellvibrionales</taxon>
        <taxon>Halieaceae</taxon>
        <taxon>Sediminihaliea</taxon>
    </lineage>
</organism>
<proteinExistence type="predicted"/>
<keyword evidence="2" id="KW-1133">Transmembrane helix</keyword>
<feature type="compositionally biased region" description="Basic and acidic residues" evidence="1">
    <location>
        <begin position="336"/>
        <end position="354"/>
    </location>
</feature>
<feature type="transmembrane region" description="Helical" evidence="2">
    <location>
        <begin position="47"/>
        <end position="65"/>
    </location>
</feature>
<keyword evidence="2" id="KW-0812">Transmembrane</keyword>
<dbReference type="PANTHER" id="PTHR34351">
    <property type="entry name" value="SLR1927 PROTEIN-RELATED"/>
    <property type="match status" value="1"/>
</dbReference>
<name>A0A7W2TUB7_9GAMM</name>